<evidence type="ECO:0000313" key="3">
    <source>
        <dbReference type="EMBL" id="CAL6062376.1"/>
    </source>
</evidence>
<reference evidence="3 5" key="2">
    <citation type="submission" date="2024-07" db="EMBL/GenBank/DDBJ databases">
        <authorList>
            <person name="Akdeniz Z."/>
        </authorList>
    </citation>
    <scope>NUCLEOTIDE SEQUENCE [LARGE SCALE GENOMIC DNA]</scope>
</reference>
<proteinExistence type="predicted"/>
<comment type="caution">
    <text evidence="1">The sequence shown here is derived from an EMBL/GenBank/DDBJ whole genome shotgun (WGS) entry which is preliminary data.</text>
</comment>
<keyword evidence="5" id="KW-1185">Reference proteome</keyword>
<evidence type="ECO:0000313" key="5">
    <source>
        <dbReference type="Proteomes" id="UP001642409"/>
    </source>
</evidence>
<dbReference type="EMBL" id="CAXDID020000883">
    <property type="protein sequence ID" value="CAL6115472.1"/>
    <property type="molecule type" value="Genomic_DNA"/>
</dbReference>
<sequence>MNSESEFIYWHLLACDNCSTGILALQMLNGQAGGLSFEEANATQLSNGKHVVLLRCAAHVGNLFLQDYCREWNVWGQIHTIASQFKIRAVMCPTRWTSCLRAANKIRQRVPPGSNLATDIEIVRLVTKYIQLIEGDNADAYVLFVQMNALKAALREMNNTRSKSMLGFIETRETEYHTTHDKLGQFLLNLDPKNPDIDYDSFRICCNTIGSKFSRPIPSTTALYQELISIDLAQEADAYLKTSPNGKTDYINYLSNVWHKNPVIRDILSIVRALTINSASLERLFSFFHRTTASFLRKNMQYQTLIKIGLIYTEIILPEVKKWKQQQLINKFVEKRKRMTLEDELDALNEV</sequence>
<dbReference type="EMBL" id="CATOUU010000628">
    <property type="protein sequence ID" value="CAI9936014.1"/>
    <property type="molecule type" value="Genomic_DNA"/>
</dbReference>
<accession>A0AA86PBR5</accession>
<reference evidence="1" key="1">
    <citation type="submission" date="2023-06" db="EMBL/GenBank/DDBJ databases">
        <authorList>
            <person name="Kurt Z."/>
        </authorList>
    </citation>
    <scope>NUCLEOTIDE SEQUENCE</scope>
</reference>
<protein>
    <submittedName>
        <fullName evidence="1">Uncharacterized protein</fullName>
    </submittedName>
</protein>
<evidence type="ECO:0000313" key="2">
    <source>
        <dbReference type="EMBL" id="CAI9947329.1"/>
    </source>
</evidence>
<evidence type="ECO:0000313" key="4">
    <source>
        <dbReference type="EMBL" id="CAL6115472.1"/>
    </source>
</evidence>
<dbReference type="EMBL" id="CAXDID020000239">
    <property type="protein sequence ID" value="CAL6062376.1"/>
    <property type="molecule type" value="Genomic_DNA"/>
</dbReference>
<organism evidence="1">
    <name type="scientific">Hexamita inflata</name>
    <dbReference type="NCBI Taxonomy" id="28002"/>
    <lineage>
        <taxon>Eukaryota</taxon>
        <taxon>Metamonada</taxon>
        <taxon>Diplomonadida</taxon>
        <taxon>Hexamitidae</taxon>
        <taxon>Hexamitinae</taxon>
        <taxon>Hexamita</taxon>
    </lineage>
</organism>
<dbReference type="SUPFAM" id="SSF53098">
    <property type="entry name" value="Ribonuclease H-like"/>
    <property type="match status" value="1"/>
</dbReference>
<dbReference type="InterPro" id="IPR012337">
    <property type="entry name" value="RNaseH-like_sf"/>
</dbReference>
<evidence type="ECO:0000313" key="1">
    <source>
        <dbReference type="EMBL" id="CAI9936014.1"/>
    </source>
</evidence>
<gene>
    <name evidence="1" type="ORF">HINF_LOCUS23659</name>
    <name evidence="2" type="ORF">HINF_LOCUS34974</name>
    <name evidence="3" type="ORF">HINF_LOCUS50157</name>
    <name evidence="4" type="ORF">HINF_LOCUS78641</name>
</gene>
<dbReference type="EMBL" id="CATOUU010000775">
    <property type="protein sequence ID" value="CAI9947329.1"/>
    <property type="molecule type" value="Genomic_DNA"/>
</dbReference>
<dbReference type="AlphaFoldDB" id="A0AA86PBR5"/>
<name>A0AA86PBR5_9EUKA</name>
<dbReference type="Proteomes" id="UP001642409">
    <property type="component" value="Unassembled WGS sequence"/>
</dbReference>